<evidence type="ECO:0000313" key="8">
    <source>
        <dbReference type="Proteomes" id="UP001500635"/>
    </source>
</evidence>
<protein>
    <recommendedName>
        <fullName evidence="6">Major facilitator superfamily (MFS) profile domain-containing protein</fullName>
    </recommendedName>
</protein>
<dbReference type="PANTHER" id="PTHR42718">
    <property type="entry name" value="MAJOR FACILITATOR SUPERFAMILY MULTIDRUG TRANSPORTER MFSC"/>
    <property type="match status" value="1"/>
</dbReference>
<dbReference type="Pfam" id="PF07690">
    <property type="entry name" value="MFS_1"/>
    <property type="match status" value="1"/>
</dbReference>
<keyword evidence="8" id="KW-1185">Reference proteome</keyword>
<sequence>MLDVSLFRDRRFSAASGAVAVTFFALAGFIFLITQYFQVVRAYTPLSTGARILPVAGSIAVASLIGGFLAPRIGTRAVVTTGLACFGTATAWIAATVDVSTPYWSTIVPQMMFMGAGMGLISTPATESIMLVLPPARAGVGSAVNDATRELGSTLGVAVIGSLFSSVF</sequence>
<dbReference type="SUPFAM" id="SSF103473">
    <property type="entry name" value="MFS general substrate transporter"/>
    <property type="match status" value="1"/>
</dbReference>
<accession>A0ABP8JQC9</accession>
<name>A0ABP8JQC9_9ACTN</name>
<keyword evidence="4 5" id="KW-0472">Membrane</keyword>
<evidence type="ECO:0000313" key="7">
    <source>
        <dbReference type="EMBL" id="GAA4394485.1"/>
    </source>
</evidence>
<dbReference type="InterPro" id="IPR011701">
    <property type="entry name" value="MFS"/>
</dbReference>
<gene>
    <name evidence="7" type="ORF">GCM10023147_26590</name>
</gene>
<feature type="transmembrane region" description="Helical" evidence="5">
    <location>
        <begin position="12"/>
        <end position="37"/>
    </location>
</feature>
<feature type="transmembrane region" description="Helical" evidence="5">
    <location>
        <begin position="49"/>
        <end position="70"/>
    </location>
</feature>
<feature type="transmembrane region" description="Helical" evidence="5">
    <location>
        <begin position="77"/>
        <end position="97"/>
    </location>
</feature>
<evidence type="ECO:0000256" key="3">
    <source>
        <dbReference type="ARBA" id="ARBA00022989"/>
    </source>
</evidence>
<dbReference type="InterPro" id="IPR020846">
    <property type="entry name" value="MFS_dom"/>
</dbReference>
<proteinExistence type="predicted"/>
<reference evidence="8" key="1">
    <citation type="journal article" date="2019" name="Int. J. Syst. Evol. Microbiol.">
        <title>The Global Catalogue of Microorganisms (GCM) 10K type strain sequencing project: providing services to taxonomists for standard genome sequencing and annotation.</title>
        <authorList>
            <consortium name="The Broad Institute Genomics Platform"/>
            <consortium name="The Broad Institute Genome Sequencing Center for Infectious Disease"/>
            <person name="Wu L."/>
            <person name="Ma J."/>
        </authorList>
    </citation>
    <scope>NUCLEOTIDE SEQUENCE [LARGE SCALE GENOMIC DNA]</scope>
    <source>
        <strain evidence="8">JCM 17688</strain>
    </source>
</reference>
<feature type="domain" description="Major facilitator superfamily (MFS) profile" evidence="6">
    <location>
        <begin position="1"/>
        <end position="168"/>
    </location>
</feature>
<keyword evidence="3 5" id="KW-1133">Transmembrane helix</keyword>
<dbReference type="PANTHER" id="PTHR42718:SF42">
    <property type="entry name" value="EXPORT PROTEIN"/>
    <property type="match status" value="1"/>
</dbReference>
<comment type="caution">
    <text evidence="7">The sequence shown here is derived from an EMBL/GenBank/DDBJ whole genome shotgun (WGS) entry which is preliminary data.</text>
</comment>
<dbReference type="InterPro" id="IPR036259">
    <property type="entry name" value="MFS_trans_sf"/>
</dbReference>
<evidence type="ECO:0000256" key="5">
    <source>
        <dbReference type="SAM" id="Phobius"/>
    </source>
</evidence>
<dbReference type="Gene3D" id="1.20.1250.20">
    <property type="entry name" value="MFS general substrate transporter like domains"/>
    <property type="match status" value="1"/>
</dbReference>
<dbReference type="Proteomes" id="UP001500635">
    <property type="component" value="Unassembled WGS sequence"/>
</dbReference>
<organism evidence="7 8">
    <name type="scientific">Tsukamurella soli</name>
    <dbReference type="NCBI Taxonomy" id="644556"/>
    <lineage>
        <taxon>Bacteria</taxon>
        <taxon>Bacillati</taxon>
        <taxon>Actinomycetota</taxon>
        <taxon>Actinomycetes</taxon>
        <taxon>Mycobacteriales</taxon>
        <taxon>Tsukamurellaceae</taxon>
        <taxon>Tsukamurella</taxon>
    </lineage>
</organism>
<evidence type="ECO:0000259" key="6">
    <source>
        <dbReference type="PROSITE" id="PS50850"/>
    </source>
</evidence>
<keyword evidence="2 5" id="KW-0812">Transmembrane</keyword>
<dbReference type="EMBL" id="BAABFR010000038">
    <property type="protein sequence ID" value="GAA4394485.1"/>
    <property type="molecule type" value="Genomic_DNA"/>
</dbReference>
<evidence type="ECO:0000256" key="1">
    <source>
        <dbReference type="ARBA" id="ARBA00004651"/>
    </source>
</evidence>
<comment type="subcellular location">
    <subcellularLocation>
        <location evidence="1">Cell membrane</location>
        <topology evidence="1">Multi-pass membrane protein</topology>
    </subcellularLocation>
</comment>
<dbReference type="PROSITE" id="PS50850">
    <property type="entry name" value="MFS"/>
    <property type="match status" value="1"/>
</dbReference>
<evidence type="ECO:0000256" key="2">
    <source>
        <dbReference type="ARBA" id="ARBA00022692"/>
    </source>
</evidence>
<dbReference type="RefSeq" id="WP_385921968.1">
    <property type="nucleotide sequence ID" value="NZ_JBHTGI010000001.1"/>
</dbReference>
<evidence type="ECO:0000256" key="4">
    <source>
        <dbReference type="ARBA" id="ARBA00023136"/>
    </source>
</evidence>